<sequence>MRIAGLRLRQRDGVTCGPSVAVMAGALLDPTRHAALAERESGAALFAAEQLRVHADVNRIWPRRLGTTPWGMARAITAMGATAGVCYRWRLFRGRRDKLVDVLAAVGRDRPVAMLVGRGIPRHWVLIVAARADTLTCYEPSSGELRTVDVAAVRESRLTGLGFPRPFAFVLPRSNV</sequence>
<evidence type="ECO:0000313" key="2">
    <source>
        <dbReference type="Proteomes" id="UP000192411"/>
    </source>
</evidence>
<dbReference type="STRING" id="75922.BST47_21490"/>
<protein>
    <recommendedName>
        <fullName evidence="3">Peptidase C39-like domain-containing protein</fullName>
    </recommendedName>
</protein>
<name>A0A1X0JJA1_9MYCO</name>
<dbReference type="OrthoDB" id="4762866at2"/>
<gene>
    <name evidence="1" type="ORF">BST47_21490</name>
</gene>
<keyword evidence="2" id="KW-1185">Reference proteome</keyword>
<proteinExistence type="predicted"/>
<dbReference type="AlphaFoldDB" id="A0A1X0JJA1"/>
<evidence type="ECO:0008006" key="3">
    <source>
        <dbReference type="Google" id="ProtNLM"/>
    </source>
</evidence>
<dbReference type="EMBL" id="MVIM01000013">
    <property type="protein sequence ID" value="ORB62914.1"/>
    <property type="molecule type" value="Genomic_DNA"/>
</dbReference>
<accession>A0A1X0JJA1</accession>
<reference evidence="1 2" key="1">
    <citation type="submission" date="2017-02" db="EMBL/GenBank/DDBJ databases">
        <title>The new phylogeny of genus Mycobacterium.</title>
        <authorList>
            <person name="Tortoli E."/>
            <person name="Trovato A."/>
            <person name="Cirillo D.M."/>
        </authorList>
    </citation>
    <scope>NUCLEOTIDE SEQUENCE [LARGE SCALE GENOMIC DNA]</scope>
    <source>
        <strain evidence="1 2">DSM 44338</strain>
    </source>
</reference>
<dbReference type="Proteomes" id="UP000192411">
    <property type="component" value="Unassembled WGS sequence"/>
</dbReference>
<dbReference type="RefSeq" id="WP_083127684.1">
    <property type="nucleotide sequence ID" value="NZ_MVIM01000013.1"/>
</dbReference>
<organism evidence="1 2">
    <name type="scientific">Mycolicibacterium tusciae</name>
    <dbReference type="NCBI Taxonomy" id="75922"/>
    <lineage>
        <taxon>Bacteria</taxon>
        <taxon>Bacillati</taxon>
        <taxon>Actinomycetota</taxon>
        <taxon>Actinomycetes</taxon>
        <taxon>Mycobacteriales</taxon>
        <taxon>Mycobacteriaceae</taxon>
        <taxon>Mycolicibacterium</taxon>
    </lineage>
</organism>
<comment type="caution">
    <text evidence="1">The sequence shown here is derived from an EMBL/GenBank/DDBJ whole genome shotgun (WGS) entry which is preliminary data.</text>
</comment>
<evidence type="ECO:0000313" key="1">
    <source>
        <dbReference type="EMBL" id="ORB62914.1"/>
    </source>
</evidence>